<protein>
    <submittedName>
        <fullName evidence="1">Uncharacterized protein</fullName>
    </submittedName>
</protein>
<dbReference type="Proteomes" id="UP000222768">
    <property type="component" value="Unassembled WGS sequence"/>
</dbReference>
<accession>A0A855EJC7</accession>
<evidence type="ECO:0000313" key="1">
    <source>
        <dbReference type="EMBL" id="PHH04929.1"/>
    </source>
</evidence>
<dbReference type="AlphaFoldDB" id="A0A855EJC7"/>
<organism evidence="1 2">
    <name type="scientific">Leclercia adecarboxylata</name>
    <dbReference type="NCBI Taxonomy" id="83655"/>
    <lineage>
        <taxon>Bacteria</taxon>
        <taxon>Pseudomonadati</taxon>
        <taxon>Pseudomonadota</taxon>
        <taxon>Gammaproteobacteria</taxon>
        <taxon>Enterobacterales</taxon>
        <taxon>Enterobacteriaceae</taxon>
        <taxon>Leclercia</taxon>
    </lineage>
</organism>
<name>A0A855EJC7_9ENTR</name>
<evidence type="ECO:0000313" key="2">
    <source>
        <dbReference type="Proteomes" id="UP000222768"/>
    </source>
</evidence>
<comment type="caution">
    <text evidence="1">The sequence shown here is derived from an EMBL/GenBank/DDBJ whole genome shotgun (WGS) entry which is preliminary data.</text>
</comment>
<gene>
    <name evidence="1" type="ORF">CRX53_13665</name>
</gene>
<reference evidence="2" key="1">
    <citation type="submission" date="2017-09" db="EMBL/GenBank/DDBJ databases">
        <title>FDA dAtabase for Regulatory Grade micrObial Sequences (FDA-ARGOS): Supporting development and validation of Infectious Disease Dx tests.</title>
        <authorList>
            <person name="Minogue T."/>
            <person name="Wolcott M."/>
            <person name="Wasieloski L."/>
            <person name="Aguilar W."/>
            <person name="Moore D."/>
            <person name="Tallon L."/>
            <person name="Sadzewicz L."/>
            <person name="Ott S."/>
            <person name="Zhao X."/>
            <person name="Nagaraj S."/>
            <person name="Vavikolanu K."/>
            <person name="Aluvathingal J."/>
            <person name="Nadendla S."/>
            <person name="Sichtig H."/>
        </authorList>
    </citation>
    <scope>NUCLEOTIDE SEQUENCE [LARGE SCALE GENOMIC DNA]</scope>
    <source>
        <strain evidence="2">FDAARGOS_404</strain>
    </source>
</reference>
<sequence length="77" mass="8954">MKNAQSYYVYAGLVPLVLATRRRKCHTIFFAVYPSYFKLPARWLSSLTPVTYFGKLPGIRCVAAFMQLELFRVKTEQ</sequence>
<dbReference type="EMBL" id="PDLK01000002">
    <property type="protein sequence ID" value="PHH04929.1"/>
    <property type="molecule type" value="Genomic_DNA"/>
</dbReference>
<proteinExistence type="predicted"/>